<evidence type="ECO:0000256" key="1">
    <source>
        <dbReference type="ARBA" id="ARBA00004141"/>
    </source>
</evidence>
<feature type="transmembrane region" description="Helical" evidence="6">
    <location>
        <begin position="42"/>
        <end position="61"/>
    </location>
</feature>
<feature type="transmembrane region" description="Helical" evidence="6">
    <location>
        <begin position="165"/>
        <end position="187"/>
    </location>
</feature>
<dbReference type="RefSeq" id="WP_114982625.1">
    <property type="nucleotide sequence ID" value="NZ_CP027806.1"/>
</dbReference>
<sequence>MKEAKERQYPVFGLDAYSPEQVVERVMKVGVKKVRLPYSKTFALGLLGGCYISLGALYQVVVMANPDISSTAGAVISPLFYAMGYTIGFISGAEIFTSNNLTVMSYASGLVKLYEIVRNWLIVLAGNFLGSIVIVTMFFYSGSAGMFDGLLAENMLLVTSAKMDYTILQMFLLGVLGNLLIVAGVWLSMAGRTVTDKYLALFLPLSAVPAMGFQHATGNMFHFFLSFLLLNDYSYVELPTEITLLQASLSLVVVAFGNIFGGGVLIGLSYYFIFVRGKI</sequence>
<keyword evidence="2 6" id="KW-0812">Transmembrane</keyword>
<reference evidence="7 8" key="1">
    <citation type="submission" date="2018-03" db="EMBL/GenBank/DDBJ databases">
        <title>Phenotypic and genomic properties of Cyclonatronum proteinivorum gen. nov., sp. nov., a haloalkaliphilic bacteroidete from soda lakes possessing Na+-translocating rhodopsin.</title>
        <authorList>
            <person name="Toshchakov S.V."/>
            <person name="Korzhenkov A."/>
            <person name="Samarov N.I."/>
            <person name="Kublanov I.V."/>
            <person name="Muntyan M.S."/>
            <person name="Sorokin D.Y."/>
        </authorList>
    </citation>
    <scope>NUCLEOTIDE SEQUENCE [LARGE SCALE GENOMIC DNA]</scope>
    <source>
        <strain evidence="7 8">Omega</strain>
    </source>
</reference>
<dbReference type="Gene3D" id="1.20.1080.10">
    <property type="entry name" value="Glycerol uptake facilitator protein"/>
    <property type="match status" value="1"/>
</dbReference>
<feature type="transmembrane region" description="Helical" evidence="6">
    <location>
        <begin position="73"/>
        <end position="96"/>
    </location>
</feature>
<evidence type="ECO:0000313" key="7">
    <source>
        <dbReference type="EMBL" id="AXI99382.1"/>
    </source>
</evidence>
<gene>
    <name evidence="7" type="ORF">CYPRO_0095</name>
</gene>
<evidence type="ECO:0000313" key="8">
    <source>
        <dbReference type="Proteomes" id="UP000254808"/>
    </source>
</evidence>
<dbReference type="PANTHER" id="PTHR30520:SF6">
    <property type="entry name" value="FORMATE_NITRATE FAMILY TRANSPORTER (EUROFUNG)"/>
    <property type="match status" value="1"/>
</dbReference>
<dbReference type="InterPro" id="IPR000292">
    <property type="entry name" value="For/NO2_transpt"/>
</dbReference>
<dbReference type="KEGG" id="cprv:CYPRO_0095"/>
<protein>
    <submittedName>
        <fullName evidence="7">Formate/nitrite transporter</fullName>
    </submittedName>
</protein>
<feature type="transmembrane region" description="Helical" evidence="6">
    <location>
        <begin position="117"/>
        <end position="140"/>
    </location>
</feature>
<dbReference type="PANTHER" id="PTHR30520">
    <property type="entry name" value="FORMATE TRANSPORTER-RELATED"/>
    <property type="match status" value="1"/>
</dbReference>
<feature type="transmembrane region" description="Helical" evidence="6">
    <location>
        <begin position="249"/>
        <end position="273"/>
    </location>
</feature>
<keyword evidence="8" id="KW-1185">Reference proteome</keyword>
<dbReference type="Pfam" id="PF01226">
    <property type="entry name" value="Form_Nir_trans"/>
    <property type="match status" value="1"/>
</dbReference>
<evidence type="ECO:0000256" key="3">
    <source>
        <dbReference type="ARBA" id="ARBA00022989"/>
    </source>
</evidence>
<dbReference type="Proteomes" id="UP000254808">
    <property type="component" value="Chromosome"/>
</dbReference>
<feature type="transmembrane region" description="Helical" evidence="6">
    <location>
        <begin position="199"/>
        <end position="229"/>
    </location>
</feature>
<comment type="similarity">
    <text evidence="5">Belongs to the FNT transporter (TC 1.A.16) family.</text>
</comment>
<keyword evidence="3 6" id="KW-1133">Transmembrane helix</keyword>
<dbReference type="EMBL" id="CP027806">
    <property type="protein sequence ID" value="AXI99382.1"/>
    <property type="molecule type" value="Genomic_DNA"/>
</dbReference>
<keyword evidence="4 6" id="KW-0472">Membrane</keyword>
<evidence type="ECO:0000256" key="6">
    <source>
        <dbReference type="SAM" id="Phobius"/>
    </source>
</evidence>
<comment type="subcellular location">
    <subcellularLocation>
        <location evidence="1">Membrane</location>
        <topology evidence="1">Multi-pass membrane protein</topology>
    </subcellularLocation>
</comment>
<evidence type="ECO:0000256" key="5">
    <source>
        <dbReference type="ARBA" id="ARBA00049660"/>
    </source>
</evidence>
<dbReference type="GO" id="GO:0015499">
    <property type="term" value="F:formate transmembrane transporter activity"/>
    <property type="evidence" value="ECO:0007669"/>
    <property type="project" value="TreeGrafter"/>
</dbReference>
<name>A0A345UFY1_9BACT</name>
<dbReference type="InterPro" id="IPR023271">
    <property type="entry name" value="Aquaporin-like"/>
</dbReference>
<dbReference type="OrthoDB" id="9786493at2"/>
<proteinExistence type="inferred from homology"/>
<dbReference type="GO" id="GO:0005886">
    <property type="term" value="C:plasma membrane"/>
    <property type="evidence" value="ECO:0007669"/>
    <property type="project" value="TreeGrafter"/>
</dbReference>
<organism evidence="7 8">
    <name type="scientific">Cyclonatronum proteinivorum</name>
    <dbReference type="NCBI Taxonomy" id="1457365"/>
    <lineage>
        <taxon>Bacteria</taxon>
        <taxon>Pseudomonadati</taxon>
        <taxon>Balneolota</taxon>
        <taxon>Balneolia</taxon>
        <taxon>Balneolales</taxon>
        <taxon>Cyclonatronaceae</taxon>
        <taxon>Cyclonatronum</taxon>
    </lineage>
</organism>
<evidence type="ECO:0000256" key="4">
    <source>
        <dbReference type="ARBA" id="ARBA00023136"/>
    </source>
</evidence>
<accession>A0A345UFY1</accession>
<evidence type="ECO:0000256" key="2">
    <source>
        <dbReference type="ARBA" id="ARBA00022692"/>
    </source>
</evidence>
<dbReference type="AlphaFoldDB" id="A0A345UFY1"/>